<name>A0A915D2Z6_9BILA</name>
<evidence type="ECO:0000259" key="2">
    <source>
        <dbReference type="Pfam" id="PF25789"/>
    </source>
</evidence>
<dbReference type="PANTHER" id="PTHR21373:SF0">
    <property type="entry name" value="N-ALPHA-ACETYLTRANSFERASE 35, NATC AUXILIARY SUBUNIT"/>
    <property type="match status" value="1"/>
</dbReference>
<evidence type="ECO:0000313" key="3">
    <source>
        <dbReference type="Proteomes" id="UP000887574"/>
    </source>
</evidence>
<dbReference type="WBParaSite" id="jg14837">
    <property type="protein sequence ID" value="jg14837"/>
    <property type="gene ID" value="jg14837"/>
</dbReference>
<accession>A0A915D2Z6</accession>
<dbReference type="Pfam" id="PF25789">
    <property type="entry name" value="TPR_NAA35"/>
    <property type="match status" value="2"/>
</dbReference>
<protein>
    <recommendedName>
        <fullName evidence="1">Protein MAK10 homolog</fullName>
    </recommendedName>
</protein>
<keyword evidence="3" id="KW-1185">Reference proteome</keyword>
<dbReference type="InterPro" id="IPR057982">
    <property type="entry name" value="TPR_NAA35"/>
</dbReference>
<sequence length="554" mass="62778">MDSGMLPIEDTSLILQKSGVLNIVEMEPQELVATIDGTLAMLVCWLQAQPLDQTFYTNVCLLNLEELKDPILSAFSFSAMSLLIDFRTVIEVAGVFNEEDFAPFSCHIDLEKQHIKSYRCGIEKLEMALKSIHLKKQDKYSYSNQLEAIEIRLMLLVGLFDLFHNLMPPHLSDAITPNKAFTPNFKKSAVAVDKCLALLKLCTKTLPLGTDPPVDSGDYFGGEDSCILSRSIMQLIIMPNDYTLPHGQLLICGQHPLNEIVKESIKEFDISLTADNLLYASANGESKSINGSLATDDFIDFCARAFIGVFQMYGHNLARQRDKLLKNCFEDFSVLSIEAEKMEMGISSSSNGLNAFQQAKPPTFSTFLLYHILSLMHYHFELGFRMELFVPYEFCSCYWYFSEVVAKSIVNILEIILSTAFVKFCIALEISNKLAVPNGEWARYHKRICEFSSLPSILYVPYEEYRNFAEQYKSFGAQQCFKDAANNFEQAISYIKNYNSPSEEMPYRVQILLKIAKQNGIVAKLLSCSKLINKKVFFEFSQDKALMFPTVKLS</sequence>
<dbReference type="Proteomes" id="UP000887574">
    <property type="component" value="Unplaced"/>
</dbReference>
<feature type="domain" description="NAA35-like TPR repeats" evidence="2">
    <location>
        <begin position="220"/>
        <end position="410"/>
    </location>
</feature>
<dbReference type="AlphaFoldDB" id="A0A915D2Z6"/>
<evidence type="ECO:0000256" key="1">
    <source>
        <dbReference type="ARBA" id="ARBA00030494"/>
    </source>
</evidence>
<reference evidence="4" key="1">
    <citation type="submission" date="2022-11" db="UniProtKB">
        <authorList>
            <consortium name="WormBaseParasite"/>
        </authorList>
    </citation>
    <scope>IDENTIFICATION</scope>
</reference>
<dbReference type="InterPro" id="IPR007244">
    <property type="entry name" value="Naa35_N"/>
</dbReference>
<organism evidence="3 4">
    <name type="scientific">Ditylenchus dipsaci</name>
    <dbReference type="NCBI Taxonomy" id="166011"/>
    <lineage>
        <taxon>Eukaryota</taxon>
        <taxon>Metazoa</taxon>
        <taxon>Ecdysozoa</taxon>
        <taxon>Nematoda</taxon>
        <taxon>Chromadorea</taxon>
        <taxon>Rhabditida</taxon>
        <taxon>Tylenchina</taxon>
        <taxon>Tylenchomorpha</taxon>
        <taxon>Sphaerularioidea</taxon>
        <taxon>Anguinidae</taxon>
        <taxon>Anguininae</taxon>
        <taxon>Ditylenchus</taxon>
    </lineage>
</organism>
<proteinExistence type="predicted"/>
<feature type="domain" description="NAA35-like TPR repeats" evidence="2">
    <location>
        <begin position="413"/>
        <end position="550"/>
    </location>
</feature>
<dbReference type="GO" id="GO:0031417">
    <property type="term" value="C:NatC complex"/>
    <property type="evidence" value="ECO:0007669"/>
    <property type="project" value="InterPro"/>
</dbReference>
<evidence type="ECO:0000313" key="4">
    <source>
        <dbReference type="WBParaSite" id="jg14837"/>
    </source>
</evidence>
<dbReference type="PANTHER" id="PTHR21373">
    <property type="entry name" value="GLUCOSE REPRESSIBLE PROTEIN MAK10"/>
    <property type="match status" value="1"/>
</dbReference>